<dbReference type="InterPro" id="IPR036844">
    <property type="entry name" value="Hint_dom_sf"/>
</dbReference>
<name>A0AAN4R3S7_9PROT</name>
<organism evidence="2 3">
    <name type="scientific">Asaia bogorensis NBRC 16594</name>
    <dbReference type="NCBI Taxonomy" id="1231624"/>
    <lineage>
        <taxon>Bacteria</taxon>
        <taxon>Pseudomonadati</taxon>
        <taxon>Pseudomonadota</taxon>
        <taxon>Alphaproteobacteria</taxon>
        <taxon>Acetobacterales</taxon>
        <taxon>Acetobacteraceae</taxon>
        <taxon>Asaia</taxon>
    </lineage>
</organism>
<dbReference type="Pfam" id="PF13403">
    <property type="entry name" value="Hint_2"/>
    <property type="match status" value="1"/>
</dbReference>
<dbReference type="AlphaFoldDB" id="A0AAN4R3S7"/>
<feature type="domain" description="Hedgehog/Intein (Hint)" evidence="1">
    <location>
        <begin position="138"/>
        <end position="275"/>
    </location>
</feature>
<evidence type="ECO:0000313" key="2">
    <source>
        <dbReference type="EMBL" id="GEL54324.1"/>
    </source>
</evidence>
<comment type="caution">
    <text evidence="2">The sequence shown here is derived from an EMBL/GenBank/DDBJ whole genome shotgun (WGS) entry which is preliminary data.</text>
</comment>
<dbReference type="SUPFAM" id="SSF51294">
    <property type="entry name" value="Hedgehog/intein (Hint) domain"/>
    <property type="match status" value="1"/>
</dbReference>
<dbReference type="InterPro" id="IPR028992">
    <property type="entry name" value="Hedgehog/Intein_dom"/>
</dbReference>
<keyword evidence="3" id="KW-1185">Reference proteome</keyword>
<gene>
    <name evidence="2" type="ORF">ABO01nite_23310</name>
</gene>
<accession>A0AAN4R3S7</accession>
<evidence type="ECO:0000259" key="1">
    <source>
        <dbReference type="Pfam" id="PF13403"/>
    </source>
</evidence>
<sequence length="478" mass="52650">MPSQIFAPGEYTFSGVYFTTSGETGSFDNSDIHDDVTATIDGWKISFNDPNNGGSIVWDYDYTWGNPSWGFLILGSTSGAYHIIFLGDQKVDWSKVKISYPGAGESSGVDNRFTVTVNGVTADLYQDDSGTAPDRYTPCYLAGSKVSSPKGLIPVEQLNIGDEVYIFRDSQKIIARIVWCGTSTVRACIGKPLDLAKYPIIIEPGALDDQVPLEPLRITAEHCLCIDDRLIPARMLVNGHSIRYDTDMTEYSIYHFMTGDHAIIEVNGALSETLCVEGLGNWRFDKSKTAVSMDQLAVAEGNKRARPLDTSRHFVEGVFKRIIGRCGGEHAPDIIASSIDSESEDVTIITDCGDEVRPVRASQNRLTFQIGGRSSKIMIKSSSARPCDQLGPFVDDRRELGILVQKVIIYGAEVGCCRELDIADKALKGWNICDVSNMRWTRGCAELRIPQDIAIHPFVLSIEYMSRRECLSGYGSQG</sequence>
<dbReference type="RefSeq" id="WP_171840679.1">
    <property type="nucleotide sequence ID" value="NZ_AP014690.1"/>
</dbReference>
<dbReference type="GeneID" id="78227860"/>
<dbReference type="EMBL" id="BJVS01000007">
    <property type="protein sequence ID" value="GEL54324.1"/>
    <property type="molecule type" value="Genomic_DNA"/>
</dbReference>
<proteinExistence type="predicted"/>
<dbReference type="Proteomes" id="UP000321287">
    <property type="component" value="Unassembled WGS sequence"/>
</dbReference>
<evidence type="ECO:0000313" key="3">
    <source>
        <dbReference type="Proteomes" id="UP000321287"/>
    </source>
</evidence>
<reference evidence="2 3" key="1">
    <citation type="submission" date="2019-07" db="EMBL/GenBank/DDBJ databases">
        <title>Whole genome shotgun sequence of Asaia bogorensis NBRC 16594.</title>
        <authorList>
            <person name="Hosoyama A."/>
            <person name="Uohara A."/>
            <person name="Ohji S."/>
            <person name="Ichikawa N."/>
        </authorList>
    </citation>
    <scope>NUCLEOTIDE SEQUENCE [LARGE SCALE GENOMIC DNA]</scope>
    <source>
        <strain evidence="2 3">NBRC 16594</strain>
    </source>
</reference>
<dbReference type="KEGG" id="abg:Asbog_01560"/>
<protein>
    <recommendedName>
        <fullName evidence="1">Hedgehog/Intein (Hint) domain-containing protein</fullName>
    </recommendedName>
</protein>